<dbReference type="GO" id="GO:0140664">
    <property type="term" value="F:ATP-dependent DNA damage sensor activity"/>
    <property type="evidence" value="ECO:0007669"/>
    <property type="project" value="InterPro"/>
</dbReference>
<comment type="caution">
    <text evidence="5">The sequence shown here is derived from an EMBL/GenBank/DDBJ whole genome shotgun (WGS) entry which is preliminary data.</text>
</comment>
<accession>A0A7V3YEY8</accession>
<dbReference type="InterPro" id="IPR045076">
    <property type="entry name" value="MutS"/>
</dbReference>
<keyword evidence="2" id="KW-0067">ATP-binding</keyword>
<protein>
    <submittedName>
        <fullName evidence="5">DNA mismatch repair protein MutS</fullName>
    </submittedName>
</protein>
<dbReference type="GO" id="GO:0006298">
    <property type="term" value="P:mismatch repair"/>
    <property type="evidence" value="ECO:0007669"/>
    <property type="project" value="InterPro"/>
</dbReference>
<evidence type="ECO:0000256" key="1">
    <source>
        <dbReference type="ARBA" id="ARBA00022741"/>
    </source>
</evidence>
<dbReference type="Pfam" id="PF00488">
    <property type="entry name" value="MutS_V"/>
    <property type="match status" value="1"/>
</dbReference>
<evidence type="ECO:0000313" key="5">
    <source>
        <dbReference type="EMBL" id="HGI29854.1"/>
    </source>
</evidence>
<dbReference type="InterPro" id="IPR027417">
    <property type="entry name" value="P-loop_NTPase"/>
</dbReference>
<feature type="domain" description="DNA mismatch repair proteins mutS family" evidence="4">
    <location>
        <begin position="324"/>
        <end position="512"/>
    </location>
</feature>
<dbReference type="SMART" id="SM00534">
    <property type="entry name" value="MUTSac"/>
    <property type="match status" value="1"/>
</dbReference>
<dbReference type="AlphaFoldDB" id="A0A7V3YEY8"/>
<keyword evidence="3" id="KW-0238">DNA-binding</keyword>
<gene>
    <name evidence="5" type="ORF">ENV30_00855</name>
</gene>
<dbReference type="PANTHER" id="PTHR11361">
    <property type="entry name" value="DNA MISMATCH REPAIR PROTEIN MUTS FAMILY MEMBER"/>
    <property type="match status" value="1"/>
</dbReference>
<name>A0A7V3YEY8_9BACT</name>
<dbReference type="Gene3D" id="3.40.50.300">
    <property type="entry name" value="P-loop containing nucleotide triphosphate hydrolases"/>
    <property type="match status" value="1"/>
</dbReference>
<keyword evidence="1" id="KW-0547">Nucleotide-binding</keyword>
<dbReference type="PANTHER" id="PTHR11361:SF34">
    <property type="entry name" value="DNA MISMATCH REPAIR PROTEIN MSH1, MITOCHONDRIAL"/>
    <property type="match status" value="1"/>
</dbReference>
<dbReference type="GO" id="GO:0030983">
    <property type="term" value="F:mismatched DNA binding"/>
    <property type="evidence" value="ECO:0007669"/>
    <property type="project" value="InterPro"/>
</dbReference>
<dbReference type="SUPFAM" id="SSF52540">
    <property type="entry name" value="P-loop containing nucleoside triphosphate hydrolases"/>
    <property type="match status" value="1"/>
</dbReference>
<dbReference type="EMBL" id="DTFV01000015">
    <property type="protein sequence ID" value="HGI29854.1"/>
    <property type="molecule type" value="Genomic_DNA"/>
</dbReference>
<dbReference type="GO" id="GO:0005524">
    <property type="term" value="F:ATP binding"/>
    <property type="evidence" value="ECO:0007669"/>
    <property type="project" value="UniProtKB-KW"/>
</dbReference>
<dbReference type="InterPro" id="IPR000432">
    <property type="entry name" value="DNA_mismatch_repair_MutS_C"/>
</dbReference>
<sequence>MRVFLMFRDRDFVPQERFSPLVEELVEDLELEVLFTAMALGDDYLHRVARATLLSSLHDIDTILYRQAILKDCLNNASIIKAMYALVVKAVESKKRTYLGGIFSRYPSSILSGAVELLQVFVEMLRELRSFADRYAHRFTSEGFVRFFTMLQEELDDAYLARVEEHLRELRFHRGVLISARLGKGNVGEEYTLCRFPETKGIWIKAPWQRRSPVYSFSIDPRDEGGARALSELRDRGVNTAANALAQSQDHVMSFFEALRLELAFYVGCLNLYEQLTALGEPIAFPLPFPPEERNHFALGLYDPCLALTMQRQVVGNDLDACGKDLVIITGANQGGKSTFLRSVGLAQLMMQCGMFVPAVSFSASLCEKLFTHFRRREDMTMKSGKLDEELKRMSDIVDELTPNSMVLFNESFASTNEREGSEIARQIVDALLDRRVKIFFVTHLYEFAYSFSVQKMENVLFLRAERGSNGKRTFRVVEGEPLETSYGEDLYRKIFGIPEDLPLKTGETSIRPSVLR</sequence>
<reference evidence="5" key="1">
    <citation type="journal article" date="2020" name="mSystems">
        <title>Genome- and Community-Level Interaction Insights into Carbon Utilization and Element Cycling Functions of Hydrothermarchaeota in Hydrothermal Sediment.</title>
        <authorList>
            <person name="Zhou Z."/>
            <person name="Liu Y."/>
            <person name="Xu W."/>
            <person name="Pan J."/>
            <person name="Luo Z.H."/>
            <person name="Li M."/>
        </authorList>
    </citation>
    <scope>NUCLEOTIDE SEQUENCE [LARGE SCALE GENOMIC DNA]</scope>
    <source>
        <strain evidence="5">SpSt-747</strain>
    </source>
</reference>
<organism evidence="5">
    <name type="scientific">Candidatus Caldatribacterium californiense</name>
    <dbReference type="NCBI Taxonomy" id="1454726"/>
    <lineage>
        <taxon>Bacteria</taxon>
        <taxon>Pseudomonadati</taxon>
        <taxon>Atribacterota</taxon>
        <taxon>Atribacteria</taxon>
        <taxon>Atribacterales</taxon>
        <taxon>Candidatus Caldatribacteriaceae</taxon>
        <taxon>Candidatus Caldatribacterium</taxon>
    </lineage>
</organism>
<proteinExistence type="predicted"/>
<evidence type="ECO:0000256" key="2">
    <source>
        <dbReference type="ARBA" id="ARBA00022840"/>
    </source>
</evidence>
<dbReference type="GO" id="GO:0005829">
    <property type="term" value="C:cytosol"/>
    <property type="evidence" value="ECO:0007669"/>
    <property type="project" value="TreeGrafter"/>
</dbReference>
<evidence type="ECO:0000259" key="4">
    <source>
        <dbReference type="SMART" id="SM00534"/>
    </source>
</evidence>
<evidence type="ECO:0000256" key="3">
    <source>
        <dbReference type="ARBA" id="ARBA00023125"/>
    </source>
</evidence>